<feature type="domain" description="Carbamoyltransferase C-terminal" evidence="1">
    <location>
        <begin position="1"/>
        <end position="170"/>
    </location>
</feature>
<dbReference type="PANTHER" id="PTHR34847">
    <property type="entry name" value="NODULATION PROTEIN U"/>
    <property type="match status" value="1"/>
</dbReference>
<dbReference type="EMBL" id="CP088280">
    <property type="protein sequence ID" value="UGX99333.1"/>
    <property type="molecule type" value="Genomic_DNA"/>
</dbReference>
<dbReference type="InterPro" id="IPR051338">
    <property type="entry name" value="NodU/CmcH_Carbamoyltrnsfr"/>
</dbReference>
<dbReference type="Pfam" id="PF16861">
    <property type="entry name" value="Carbam_trans_C"/>
    <property type="match status" value="1"/>
</dbReference>
<evidence type="ECO:0000313" key="3">
    <source>
        <dbReference type="Proteomes" id="UP000564836"/>
    </source>
</evidence>
<dbReference type="InterPro" id="IPR031730">
    <property type="entry name" value="Carbam_trans_C"/>
</dbReference>
<proteinExistence type="predicted"/>
<protein>
    <recommendedName>
        <fullName evidence="1">Carbamoyltransferase C-terminal domain-containing protein</fullName>
    </recommendedName>
</protein>
<reference evidence="2 3" key="2">
    <citation type="journal article" date="2022" name="Int. J. Syst. Evol. Microbiol.">
        <title>Strains of Bradyrhizobium barranii sp. nov. associated with legumes native to Canada are symbionts of soybeans and belong to different subspecies (subsp. barranii subsp. nov. and subsp. apii subsp. nov.) and symbiovars (sv. glycinearum and sv. septentrionale).</title>
        <authorList>
            <person name="Bromfield E.S.P."/>
            <person name="Cloutier S."/>
            <person name="Wasai-Hara S."/>
            <person name="Minamisawa K."/>
        </authorList>
    </citation>
    <scope>NUCLEOTIDE SEQUENCE [LARGE SCALE GENOMIC DNA]</scope>
    <source>
        <strain evidence="2 3">323S2</strain>
    </source>
</reference>
<dbReference type="PANTHER" id="PTHR34847:SF1">
    <property type="entry name" value="NODULATION PROTEIN U"/>
    <property type="match status" value="1"/>
</dbReference>
<dbReference type="InterPro" id="IPR038152">
    <property type="entry name" value="Carbam_trans_C_sf"/>
</dbReference>
<dbReference type="Gene3D" id="3.90.870.20">
    <property type="entry name" value="Carbamoyltransferase, C-terminal domain"/>
    <property type="match status" value="1"/>
</dbReference>
<accession>A0A9X9Z828</accession>
<dbReference type="Proteomes" id="UP000564836">
    <property type="component" value="Chromosome"/>
</dbReference>
<evidence type="ECO:0000313" key="2">
    <source>
        <dbReference type="EMBL" id="UGX99333.1"/>
    </source>
</evidence>
<organism evidence="2 3">
    <name type="scientific">Bradyrhizobium barranii subsp. barranii</name>
    <dbReference type="NCBI Taxonomy" id="2823807"/>
    <lineage>
        <taxon>Bacteria</taxon>
        <taxon>Pseudomonadati</taxon>
        <taxon>Pseudomonadota</taxon>
        <taxon>Alphaproteobacteria</taxon>
        <taxon>Hyphomicrobiales</taxon>
        <taxon>Nitrobacteraceae</taxon>
        <taxon>Bradyrhizobium</taxon>
        <taxon>Bradyrhizobium barranii</taxon>
    </lineage>
</organism>
<dbReference type="AlphaFoldDB" id="A0A9X9Z828"/>
<name>A0A9X9Z828_9BRAD</name>
<gene>
    <name evidence="2" type="ORF">G6321_00043665</name>
</gene>
<reference evidence="2 3" key="1">
    <citation type="journal article" date="2017" name="Syst. Appl. Microbiol.">
        <title>Soybeans inoculated with root zone soils of Canadian native legumes harbour diverse and novel Bradyrhizobium spp. that possess agricultural potential.</title>
        <authorList>
            <person name="Bromfield E.S.P."/>
            <person name="Cloutier S."/>
            <person name="Tambong J.T."/>
            <person name="Tran Thi T.V."/>
        </authorList>
    </citation>
    <scope>NUCLEOTIDE SEQUENCE [LARGE SCALE GENOMIC DNA]</scope>
    <source>
        <strain evidence="2 3">323S2</strain>
    </source>
</reference>
<evidence type="ECO:0000259" key="1">
    <source>
        <dbReference type="Pfam" id="PF16861"/>
    </source>
</evidence>
<sequence>MANGAVIGWVQGRSEFGPRALGNRSILADPRPAENKDRINAVVKKRESYRPFAPSALEEDASEFFELPDGTRQLPFMNFVVRVREAKGNVLGAITHVDGTARLQTVSRKTNPAYWDVINAFKKRTSLPILLNTSFNNNAEPIVQSVSDAITTFLTTDLDGLVVGPFLVRKRPASLQDWSALAASLPPYASLHRVRSHIAPDRQETVCEIRMGHSAHSSMRISPELFEILMRIEGEASLGSLFDTALLDQAKREDLVKELRLVWELRGVRLHPLHAACGHDNVQSGT</sequence>